<accession>A0ACB8MHT2</accession>
<sequence>MQRNCCHISFAFILKFLNFLQGFIGVSIILYSIWMLDQWNHHVPVPPLPPLAPTPDTSVSSSSLSLFLNSDTTQSRVLSHDHRRLTTSTGPLDVMVSGFDDVSGLGFDFNSFELPAPWFIYSFMGVGILVCCIALIGCIAAEAISGCCLCFLFYKLTGIEWRPGRSVICNAQPYHYFCNTYAILKIILFLLEAALVAFIAIDRRWEKDLPFDPTGELDSLRSFIEDNVDICKWVGITVVIVQALSLLLAIILRAMVSTRRTNFDEEDDYESERVRIREPLIHQQPIAHSDIWSSRIREKFLQSEEDVLYGLNGGGEQYTFGNNPSASMKSK</sequence>
<comment type="caution">
    <text evidence="1">The sequence shown here is derived from an EMBL/GenBank/DDBJ whole genome shotgun (WGS) entry which is preliminary data.</text>
</comment>
<protein>
    <submittedName>
        <fullName evidence="1">Tetraspanin-20</fullName>
    </submittedName>
</protein>
<name>A0ACB8MHT2_CITSI</name>
<gene>
    <name evidence="1" type="ORF">KPL71_009843</name>
</gene>
<evidence type="ECO:0000313" key="1">
    <source>
        <dbReference type="EMBL" id="KAH9785023.1"/>
    </source>
</evidence>
<dbReference type="EMBL" id="CM039172">
    <property type="protein sequence ID" value="KAH9785023.1"/>
    <property type="molecule type" value="Genomic_DNA"/>
</dbReference>
<evidence type="ECO:0000313" key="2">
    <source>
        <dbReference type="Proteomes" id="UP000829398"/>
    </source>
</evidence>
<organism evidence="1 2">
    <name type="scientific">Citrus sinensis</name>
    <name type="common">Sweet orange</name>
    <name type="synonym">Citrus aurantium var. sinensis</name>
    <dbReference type="NCBI Taxonomy" id="2711"/>
    <lineage>
        <taxon>Eukaryota</taxon>
        <taxon>Viridiplantae</taxon>
        <taxon>Streptophyta</taxon>
        <taxon>Embryophyta</taxon>
        <taxon>Tracheophyta</taxon>
        <taxon>Spermatophyta</taxon>
        <taxon>Magnoliopsida</taxon>
        <taxon>eudicotyledons</taxon>
        <taxon>Gunneridae</taxon>
        <taxon>Pentapetalae</taxon>
        <taxon>rosids</taxon>
        <taxon>malvids</taxon>
        <taxon>Sapindales</taxon>
        <taxon>Rutaceae</taxon>
        <taxon>Aurantioideae</taxon>
        <taxon>Citrus</taxon>
    </lineage>
</organism>
<keyword evidence="2" id="KW-1185">Reference proteome</keyword>
<dbReference type="Proteomes" id="UP000829398">
    <property type="component" value="Chromosome 3"/>
</dbReference>
<reference evidence="2" key="1">
    <citation type="journal article" date="2023" name="Hortic. Res.">
        <title>A chromosome-level phased genome enabling allele-level studies in sweet orange: a case study on citrus Huanglongbing tolerance.</title>
        <authorList>
            <person name="Wu B."/>
            <person name="Yu Q."/>
            <person name="Deng Z."/>
            <person name="Duan Y."/>
            <person name="Luo F."/>
            <person name="Gmitter F. Jr."/>
        </authorList>
    </citation>
    <scope>NUCLEOTIDE SEQUENCE [LARGE SCALE GENOMIC DNA]</scope>
    <source>
        <strain evidence="2">cv. Valencia</strain>
    </source>
</reference>
<proteinExistence type="predicted"/>